<evidence type="ECO:0000256" key="2">
    <source>
        <dbReference type="SAM" id="SignalP"/>
    </source>
</evidence>
<reference evidence="5" key="1">
    <citation type="journal article" date="2019" name="Int. J. Syst. Evol. Microbiol.">
        <title>The Global Catalogue of Microorganisms (GCM) 10K type strain sequencing project: providing services to taxonomists for standard genome sequencing and annotation.</title>
        <authorList>
            <consortium name="The Broad Institute Genomics Platform"/>
            <consortium name="The Broad Institute Genome Sequencing Center for Infectious Disease"/>
            <person name="Wu L."/>
            <person name="Ma J."/>
        </authorList>
    </citation>
    <scope>NUCLEOTIDE SEQUENCE [LARGE SCALE GENOMIC DNA]</scope>
    <source>
        <strain evidence="5">JCM 18325</strain>
    </source>
</reference>
<dbReference type="NCBIfam" id="TIGR04183">
    <property type="entry name" value="Por_Secre_tail"/>
    <property type="match status" value="1"/>
</dbReference>
<dbReference type="Proteomes" id="UP001501433">
    <property type="component" value="Unassembled WGS sequence"/>
</dbReference>
<dbReference type="InterPro" id="IPR026444">
    <property type="entry name" value="Secre_tail"/>
</dbReference>
<dbReference type="EMBL" id="BAABJW010000001">
    <property type="protein sequence ID" value="GAA4805747.1"/>
    <property type="molecule type" value="Genomic_DNA"/>
</dbReference>
<evidence type="ECO:0000256" key="1">
    <source>
        <dbReference type="ARBA" id="ARBA00022729"/>
    </source>
</evidence>
<feature type="domain" description="Secretion system C-terminal sorting" evidence="3">
    <location>
        <begin position="396"/>
        <end position="469"/>
    </location>
</feature>
<name>A0ABP9C6D9_9FLAO</name>
<dbReference type="Pfam" id="PF09471">
    <property type="entry name" value="Peptidase_M64"/>
    <property type="match status" value="1"/>
</dbReference>
<evidence type="ECO:0000259" key="3">
    <source>
        <dbReference type="Pfam" id="PF18962"/>
    </source>
</evidence>
<feature type="chain" id="PRO_5047324833" description="Secretion system C-terminal sorting domain-containing protein" evidence="2">
    <location>
        <begin position="20"/>
        <end position="471"/>
    </location>
</feature>
<keyword evidence="1 2" id="KW-0732">Signal</keyword>
<evidence type="ECO:0000313" key="4">
    <source>
        <dbReference type="EMBL" id="GAA4805747.1"/>
    </source>
</evidence>
<dbReference type="InterPro" id="IPR019026">
    <property type="entry name" value="Peptidase_M64_IgA"/>
</dbReference>
<feature type="signal peptide" evidence="2">
    <location>
        <begin position="1"/>
        <end position="19"/>
    </location>
</feature>
<dbReference type="RefSeq" id="WP_345275871.1">
    <property type="nucleotide sequence ID" value="NZ_BAABJW010000001.1"/>
</dbReference>
<dbReference type="Gene3D" id="3.40.390.10">
    <property type="entry name" value="Collagenase (Catalytic Domain)"/>
    <property type="match status" value="1"/>
</dbReference>
<dbReference type="InterPro" id="IPR024079">
    <property type="entry name" value="MetalloPept_cat_dom_sf"/>
</dbReference>
<organism evidence="4 5">
    <name type="scientific">Litoribaculum gwangyangense</name>
    <dbReference type="NCBI Taxonomy" id="1130722"/>
    <lineage>
        <taxon>Bacteria</taxon>
        <taxon>Pseudomonadati</taxon>
        <taxon>Bacteroidota</taxon>
        <taxon>Flavobacteriia</taxon>
        <taxon>Flavobacteriales</taxon>
        <taxon>Flavobacteriaceae</taxon>
        <taxon>Litoribaculum</taxon>
    </lineage>
</organism>
<comment type="caution">
    <text evidence="4">The sequence shown here is derived from an EMBL/GenBank/DDBJ whole genome shotgun (WGS) entry which is preliminary data.</text>
</comment>
<dbReference type="Pfam" id="PF18962">
    <property type="entry name" value="Por_Secre_tail"/>
    <property type="match status" value="1"/>
</dbReference>
<protein>
    <recommendedName>
        <fullName evidence="3">Secretion system C-terminal sorting domain-containing protein</fullName>
    </recommendedName>
</protein>
<sequence>MKQRFLFILFLINVMKVSAQIFDVQALKVSGDNDKRINLVILSEGYQISEFAKFETDATNFMNDMFSQSPFLEYADYFNVFIIKVPSNESGADHPGTATDVSEPASPITTADTYFNATFDSFGFHRLLFYEIDGFYANNTESKINAVLANNFPEYDQTIILVNSNVYGGSGGPFPMASTGSSSSEIAIHELGHSLFDLKDEYYPGDALAAEAINMTQETNASLVKWKNWIDINSIGVYPYGTSGTAATWNRPHQNCKMRYLGVPFCSVCKEGIIEKIHDLVSPIDSYNPVSNSVNNPSFPLDFGINLIKTIPNTLLNEWTLNGLNIATNVDAVSIMETDLVEGFNSLSTVVTDNSSALKVDNHETIHVYTVTWTINYSTLGLEDITSAINNLSINMYPNPTNSIINFKFENLRNLNLKIDIVSLDGKKIESLFVSNYETQQLDLGNLSKGIYITNFYVDNVLVTSKKIVKN</sequence>
<proteinExistence type="predicted"/>
<gene>
    <name evidence="4" type="ORF">GCM10023330_10310</name>
</gene>
<keyword evidence="5" id="KW-1185">Reference proteome</keyword>
<evidence type="ECO:0000313" key="5">
    <source>
        <dbReference type="Proteomes" id="UP001501433"/>
    </source>
</evidence>
<accession>A0ABP9C6D9</accession>